<proteinExistence type="predicted"/>
<gene>
    <name evidence="2" type="ORF">BAUCODRAFT_124604</name>
</gene>
<evidence type="ECO:0000313" key="3">
    <source>
        <dbReference type="Proteomes" id="UP000011761"/>
    </source>
</evidence>
<dbReference type="HOGENOM" id="CLU_2497535_0_0_1"/>
<dbReference type="EMBL" id="KB445559">
    <property type="protein sequence ID" value="EMC93852.1"/>
    <property type="molecule type" value="Genomic_DNA"/>
</dbReference>
<evidence type="ECO:0000256" key="1">
    <source>
        <dbReference type="SAM" id="MobiDB-lite"/>
    </source>
</evidence>
<dbReference type="RefSeq" id="XP_007678897.1">
    <property type="nucleotide sequence ID" value="XM_007680707.1"/>
</dbReference>
<dbReference type="GeneID" id="19107893"/>
<feature type="region of interest" description="Disordered" evidence="1">
    <location>
        <begin position="39"/>
        <end position="86"/>
    </location>
</feature>
<accession>M2LI42</accession>
<sequence length="86" mass="9016">MGKAQYCHLKDCYGTPPHCCTAGCSMHEHLEDRVARSLTRQHGAAGSSFRERSRSIGRAFSSSGGGRGRGGTGGGGGRGADMSGWW</sequence>
<reference evidence="2 3" key="1">
    <citation type="journal article" date="2012" name="PLoS Pathog.">
        <title>Diverse lifestyles and strategies of plant pathogenesis encoded in the genomes of eighteen Dothideomycetes fungi.</title>
        <authorList>
            <person name="Ohm R.A."/>
            <person name="Feau N."/>
            <person name="Henrissat B."/>
            <person name="Schoch C.L."/>
            <person name="Horwitz B.A."/>
            <person name="Barry K.W."/>
            <person name="Condon B.J."/>
            <person name="Copeland A.C."/>
            <person name="Dhillon B."/>
            <person name="Glaser F."/>
            <person name="Hesse C.N."/>
            <person name="Kosti I."/>
            <person name="LaButti K."/>
            <person name="Lindquist E.A."/>
            <person name="Lucas S."/>
            <person name="Salamov A.A."/>
            <person name="Bradshaw R.E."/>
            <person name="Ciuffetti L."/>
            <person name="Hamelin R.C."/>
            <person name="Kema G.H.J."/>
            <person name="Lawrence C."/>
            <person name="Scott J.A."/>
            <person name="Spatafora J.W."/>
            <person name="Turgeon B.G."/>
            <person name="de Wit P.J.G.M."/>
            <person name="Zhong S."/>
            <person name="Goodwin S.B."/>
            <person name="Grigoriev I.V."/>
        </authorList>
    </citation>
    <scope>NUCLEOTIDE SEQUENCE [LARGE SCALE GENOMIC DNA]</scope>
    <source>
        <strain evidence="2 3">UAMH 10762</strain>
    </source>
</reference>
<organism evidence="2 3">
    <name type="scientific">Baudoinia panamericana (strain UAMH 10762)</name>
    <name type="common">Angels' share fungus</name>
    <name type="synonym">Baudoinia compniacensis (strain UAMH 10762)</name>
    <dbReference type="NCBI Taxonomy" id="717646"/>
    <lineage>
        <taxon>Eukaryota</taxon>
        <taxon>Fungi</taxon>
        <taxon>Dikarya</taxon>
        <taxon>Ascomycota</taxon>
        <taxon>Pezizomycotina</taxon>
        <taxon>Dothideomycetes</taxon>
        <taxon>Dothideomycetidae</taxon>
        <taxon>Mycosphaerellales</taxon>
        <taxon>Teratosphaeriaceae</taxon>
        <taxon>Baudoinia</taxon>
    </lineage>
</organism>
<dbReference type="KEGG" id="bcom:BAUCODRAFT_124604"/>
<evidence type="ECO:0000313" key="2">
    <source>
        <dbReference type="EMBL" id="EMC93852.1"/>
    </source>
</evidence>
<keyword evidence="3" id="KW-1185">Reference proteome</keyword>
<protein>
    <submittedName>
        <fullName evidence="2">Uncharacterized protein</fullName>
    </submittedName>
</protein>
<dbReference type="AlphaFoldDB" id="M2LI42"/>
<name>M2LI42_BAUPA</name>
<feature type="compositionally biased region" description="Gly residues" evidence="1">
    <location>
        <begin position="63"/>
        <end position="79"/>
    </location>
</feature>
<dbReference type="Proteomes" id="UP000011761">
    <property type="component" value="Unassembled WGS sequence"/>
</dbReference>